<feature type="compositionally biased region" description="Basic and acidic residues" evidence="1">
    <location>
        <begin position="29"/>
        <end position="47"/>
    </location>
</feature>
<dbReference type="PANTHER" id="PTHR46052:SF1">
    <property type="entry name" value="PHOSDUCIN-LIKE PROTEIN"/>
    <property type="match status" value="1"/>
</dbReference>
<comment type="caution">
    <text evidence="2">The sequence shown here is derived from an EMBL/GenBank/DDBJ whole genome shotgun (WGS) entry which is preliminary data.</text>
</comment>
<dbReference type="RefSeq" id="XP_069209968.1">
    <property type="nucleotide sequence ID" value="XM_069352550.1"/>
</dbReference>
<reference evidence="2 3" key="1">
    <citation type="submission" date="2023-08" db="EMBL/GenBank/DDBJ databases">
        <title>Annotated Genome Sequence of Vanrija albida AlHP1.</title>
        <authorList>
            <person name="Herzog R."/>
        </authorList>
    </citation>
    <scope>NUCLEOTIDE SEQUENCE [LARGE SCALE GENOMIC DNA]</scope>
    <source>
        <strain evidence="2 3">AlHP1</strain>
    </source>
</reference>
<protein>
    <recommendedName>
        <fullName evidence="4">Phosducin thioredoxin-like domain-containing protein</fullName>
    </recommendedName>
</protein>
<dbReference type="EMBL" id="JBBXJM010000003">
    <property type="protein sequence ID" value="KAL1410024.1"/>
    <property type="molecule type" value="Genomic_DNA"/>
</dbReference>
<evidence type="ECO:0000313" key="3">
    <source>
        <dbReference type="Proteomes" id="UP001565368"/>
    </source>
</evidence>
<gene>
    <name evidence="2" type="ORF">Q8F55_004026</name>
</gene>
<dbReference type="PANTHER" id="PTHR46052">
    <property type="entry name" value="PHOSDUCIN-LIKE PROTEIN"/>
    <property type="match status" value="1"/>
</dbReference>
<proteinExistence type="predicted"/>
<organism evidence="2 3">
    <name type="scientific">Vanrija albida</name>
    <dbReference type="NCBI Taxonomy" id="181172"/>
    <lineage>
        <taxon>Eukaryota</taxon>
        <taxon>Fungi</taxon>
        <taxon>Dikarya</taxon>
        <taxon>Basidiomycota</taxon>
        <taxon>Agaricomycotina</taxon>
        <taxon>Tremellomycetes</taxon>
        <taxon>Trichosporonales</taxon>
        <taxon>Trichosporonaceae</taxon>
        <taxon>Vanrija</taxon>
    </lineage>
</organism>
<dbReference type="Proteomes" id="UP001565368">
    <property type="component" value="Unassembled WGS sequence"/>
</dbReference>
<evidence type="ECO:0008006" key="4">
    <source>
        <dbReference type="Google" id="ProtNLM"/>
    </source>
</evidence>
<dbReference type="InterPro" id="IPR051499">
    <property type="entry name" value="Phosducin-like_reg"/>
</dbReference>
<evidence type="ECO:0000256" key="1">
    <source>
        <dbReference type="SAM" id="MobiDB-lite"/>
    </source>
</evidence>
<evidence type="ECO:0000313" key="2">
    <source>
        <dbReference type="EMBL" id="KAL1410024.1"/>
    </source>
</evidence>
<feature type="region of interest" description="Disordered" evidence="1">
    <location>
        <begin position="1"/>
        <end position="99"/>
    </location>
</feature>
<dbReference type="GeneID" id="95985069"/>
<keyword evidence="3" id="KW-1185">Reference proteome</keyword>
<accession>A0ABR3Q5L1</accession>
<sequence>MAGLEEAALSGELFRQHSATSGEGEGEGEGGHSHDGHEHEHAEHDESSGLVRGAARGGVRQGGAAPAPAPQMRSSRPYAEAAGGGARRGAQTGPKGVVADQRAAAAAAAASQRESQRSAQAALQRAAITAPTVPEEDASRRLAAELAEAQDDRARWREQRLAELRAGGGGERGLREVGRESFVHAVERRGWVVVLIYEPVGGGAGLADGRISRAARRCWRIPLRSRGRSPGLTSR</sequence>
<name>A0ABR3Q5L1_9TREE</name>